<dbReference type="AlphaFoldDB" id="A0A8H6DTR2"/>
<dbReference type="SUPFAM" id="SSF55961">
    <property type="entry name" value="Bet v1-like"/>
    <property type="match status" value="1"/>
</dbReference>
<dbReference type="InterPro" id="IPR023393">
    <property type="entry name" value="START-like_dom_sf"/>
</dbReference>
<proteinExistence type="predicted"/>
<comment type="caution">
    <text evidence="2">The sequence shown here is derived from an EMBL/GenBank/DDBJ whole genome shotgun (WGS) entry which is preliminary data.</text>
</comment>
<evidence type="ECO:0000313" key="3">
    <source>
        <dbReference type="Proteomes" id="UP000624244"/>
    </source>
</evidence>
<sequence>MADEKTWPPANGLTTKVIPREKAIVELSYSTPVHAPAHLVFDTLLRTGNWSAWNTWVPRADISHPPSTSSGATNSTKEDDESRLRVGTEMDFNVIMDASKPDSITHTYLKVSDISTPDAPSSYLSAEELADPSFTADLSKVYRVAWTSNGGRMGLMPQIERFHEVIVTGDDTCEVRNWELMGGMVARLVKLFMMETLQEKVRLWCGDLKKYCEKVSAEGKGAAEAGN</sequence>
<reference evidence="2" key="1">
    <citation type="submission" date="2019-11" db="EMBL/GenBank/DDBJ databases">
        <title>Bipolaris sorokiniana Genome sequencing.</title>
        <authorList>
            <person name="Wang H."/>
        </authorList>
    </citation>
    <scope>NUCLEOTIDE SEQUENCE</scope>
</reference>
<evidence type="ECO:0008006" key="4">
    <source>
        <dbReference type="Google" id="ProtNLM"/>
    </source>
</evidence>
<dbReference type="EMBL" id="WNKQ01000012">
    <property type="protein sequence ID" value="KAF5847679.1"/>
    <property type="molecule type" value="Genomic_DNA"/>
</dbReference>
<name>A0A8H6DTR2_COCSA</name>
<dbReference type="Proteomes" id="UP000624244">
    <property type="component" value="Unassembled WGS sequence"/>
</dbReference>
<feature type="region of interest" description="Disordered" evidence="1">
    <location>
        <begin position="62"/>
        <end position="83"/>
    </location>
</feature>
<feature type="compositionally biased region" description="Polar residues" evidence="1">
    <location>
        <begin position="65"/>
        <end position="75"/>
    </location>
</feature>
<accession>A0A8H6DTR2</accession>
<protein>
    <recommendedName>
        <fullName evidence="4">Coenzyme Q-binding protein COQ10 START domain-containing protein</fullName>
    </recommendedName>
</protein>
<dbReference type="CDD" id="cd07822">
    <property type="entry name" value="SRPBCC_4"/>
    <property type="match status" value="1"/>
</dbReference>
<dbReference type="Gene3D" id="3.30.530.20">
    <property type="match status" value="1"/>
</dbReference>
<gene>
    <name evidence="2" type="ORF">GGP41_008939</name>
</gene>
<evidence type="ECO:0000256" key="1">
    <source>
        <dbReference type="SAM" id="MobiDB-lite"/>
    </source>
</evidence>
<evidence type="ECO:0000313" key="2">
    <source>
        <dbReference type="EMBL" id="KAF5847679.1"/>
    </source>
</evidence>
<organism evidence="2 3">
    <name type="scientific">Cochliobolus sativus</name>
    <name type="common">Common root rot and spot blotch fungus</name>
    <name type="synonym">Bipolaris sorokiniana</name>
    <dbReference type="NCBI Taxonomy" id="45130"/>
    <lineage>
        <taxon>Eukaryota</taxon>
        <taxon>Fungi</taxon>
        <taxon>Dikarya</taxon>
        <taxon>Ascomycota</taxon>
        <taxon>Pezizomycotina</taxon>
        <taxon>Dothideomycetes</taxon>
        <taxon>Pleosporomycetidae</taxon>
        <taxon>Pleosporales</taxon>
        <taxon>Pleosporineae</taxon>
        <taxon>Pleosporaceae</taxon>
        <taxon>Bipolaris</taxon>
    </lineage>
</organism>